<dbReference type="EMBL" id="LGKP01000040">
    <property type="protein sequence ID" value="KPL80379.1"/>
    <property type="molecule type" value="Genomic_DNA"/>
</dbReference>
<evidence type="ECO:0000259" key="8">
    <source>
        <dbReference type="Pfam" id="PF00361"/>
    </source>
</evidence>
<comment type="subunit">
    <text evidence="6">NDH-1 is composed of 14 different subunits. Subunits NuoA, H, J, K, L, M, N constitute the membrane sector of the complex.</text>
</comment>
<dbReference type="GO" id="GO:0050136">
    <property type="term" value="F:NADH dehydrogenase (quinone) (non-electrogenic) activity"/>
    <property type="evidence" value="ECO:0007669"/>
    <property type="project" value="UniProtKB-UniRule"/>
</dbReference>
<evidence type="ECO:0000256" key="1">
    <source>
        <dbReference type="ARBA" id="ARBA00004127"/>
    </source>
</evidence>
<evidence type="ECO:0000256" key="4">
    <source>
        <dbReference type="ARBA" id="ARBA00022989"/>
    </source>
</evidence>
<keyword evidence="10" id="KW-1185">Reference proteome</keyword>
<dbReference type="GO" id="GO:0048038">
    <property type="term" value="F:quinone binding"/>
    <property type="evidence" value="ECO:0007669"/>
    <property type="project" value="UniProtKB-KW"/>
</dbReference>
<feature type="transmembrane region" description="Helical" evidence="6">
    <location>
        <begin position="262"/>
        <end position="283"/>
    </location>
</feature>
<feature type="transmembrane region" description="Helical" evidence="6">
    <location>
        <begin position="314"/>
        <end position="338"/>
    </location>
</feature>
<evidence type="ECO:0000256" key="2">
    <source>
        <dbReference type="ARBA" id="ARBA00022475"/>
    </source>
</evidence>
<feature type="transmembrane region" description="Helical" evidence="6">
    <location>
        <begin position="147"/>
        <end position="166"/>
    </location>
</feature>
<dbReference type="STRING" id="70996.SE18_24655"/>
<dbReference type="NCBIfam" id="TIGR01770">
    <property type="entry name" value="NDH_I_N"/>
    <property type="match status" value="1"/>
</dbReference>
<feature type="transmembrane region" description="Helical" evidence="6">
    <location>
        <begin position="398"/>
        <end position="419"/>
    </location>
</feature>
<feature type="transmembrane region" description="Helical" evidence="6">
    <location>
        <begin position="290"/>
        <end position="308"/>
    </location>
</feature>
<dbReference type="EC" id="7.1.1.-" evidence="6"/>
<feature type="transmembrane region" description="Helical" evidence="6">
    <location>
        <begin position="64"/>
        <end position="81"/>
    </location>
</feature>
<sequence>MPAFLMIWAMLVLIVDMFTSDRRVLITLCLIGLGVTAALGALDYGLTVSGFSDMLVFDKFGVLVNWILLAGTALTLLIAFDYMPRQNLNQGEFYPLVLFATSGMLFLVQATDLVTIFIGVETLSIALYVLTGFAVPQFKSGEAAIKYLLLGGFAAGFLVYGIALIYGMTGKTNLAQIATELSTWQSTGKALDDPILLAGVGFVLIALGFKVSMFPFHAWTPDVYEGAPTPVTAYMSVATKGAAFAAMLRFLNVAFPALKPEWQLLFGLFAAATMVYGNIVAVAQSNLKRMLAYSSIAHAGYMLLGVLAASEKGISAFTVYLLAYTLTNLGAFAVLIALENRGMPVFELKDLRGLGKRSPLLALAMTVFMFSLAGVPPTAGFASKFGIFRAAWDANLDYLAIIGVITSVVSAFFYLRVIVTMWMRDAEATEPQPTYATASLSLGVLVAVIGIVAVGLLPNIFTDLAKALVLTVAQ</sequence>
<evidence type="ECO:0000256" key="7">
    <source>
        <dbReference type="RuleBase" id="RU000320"/>
    </source>
</evidence>
<keyword evidence="4 6" id="KW-1133">Transmembrane helix</keyword>
<feature type="domain" description="NADH:quinone oxidoreductase/Mrp antiporter transmembrane" evidence="8">
    <location>
        <begin position="110"/>
        <end position="409"/>
    </location>
</feature>
<keyword evidence="2 6" id="KW-1003">Cell membrane</keyword>
<feature type="transmembrane region" description="Helical" evidence="6">
    <location>
        <begin position="93"/>
        <end position="110"/>
    </location>
</feature>
<dbReference type="PANTHER" id="PTHR22773">
    <property type="entry name" value="NADH DEHYDROGENASE"/>
    <property type="match status" value="1"/>
</dbReference>
<accession>A0A0P6XJW8</accession>
<evidence type="ECO:0000256" key="3">
    <source>
        <dbReference type="ARBA" id="ARBA00022692"/>
    </source>
</evidence>
<feature type="transmembrane region" description="Helical" evidence="6">
    <location>
        <begin position="231"/>
        <end position="250"/>
    </location>
</feature>
<keyword evidence="6" id="KW-0520">NAD</keyword>
<dbReference type="GO" id="GO:0005886">
    <property type="term" value="C:plasma membrane"/>
    <property type="evidence" value="ECO:0007669"/>
    <property type="project" value="UniProtKB-SubCell"/>
</dbReference>
<dbReference type="AlphaFoldDB" id="A0A0P6XJW8"/>
<evidence type="ECO:0000313" key="10">
    <source>
        <dbReference type="Proteomes" id="UP000050277"/>
    </source>
</evidence>
<dbReference type="GO" id="GO:0012505">
    <property type="term" value="C:endomembrane system"/>
    <property type="evidence" value="ECO:0007669"/>
    <property type="project" value="UniProtKB-SubCell"/>
</dbReference>
<keyword evidence="5 6" id="KW-0472">Membrane</keyword>
<protein>
    <recommendedName>
        <fullName evidence="6">NADH-quinone oxidoreductase subunit N</fullName>
        <ecNumber evidence="6">7.1.1.-</ecNumber>
    </recommendedName>
    <alternativeName>
        <fullName evidence="6">NADH dehydrogenase I subunit N</fullName>
    </alternativeName>
    <alternativeName>
        <fullName evidence="6">NDH-1 subunit N</fullName>
    </alternativeName>
</protein>
<dbReference type="Proteomes" id="UP000050277">
    <property type="component" value="Unassembled WGS sequence"/>
</dbReference>
<comment type="function">
    <text evidence="6">NDH-1 shuttles electrons from NADH, via FMN and iron-sulfur (Fe-S) centers, to quinones in the respiratory chain. The immediate electron acceptor for the enzyme in this species is believed to be ubiquinone. Couples the redox reaction to proton translocation (for every two electrons transferred, four hydrogen ions are translocated across the cytoplasmic membrane), and thus conserves the redox energy in a proton gradient.</text>
</comment>
<dbReference type="InterPro" id="IPR010096">
    <property type="entry name" value="NADH-Q_OxRdtase_suN/2"/>
</dbReference>
<keyword evidence="3 6" id="KW-0812">Transmembrane</keyword>
<keyword evidence="6" id="KW-0813">Transport</keyword>
<name>A0A0P6XJW8_9CHLR</name>
<dbReference type="GO" id="GO:0008137">
    <property type="term" value="F:NADH dehydrogenase (ubiquinone) activity"/>
    <property type="evidence" value="ECO:0007669"/>
    <property type="project" value="InterPro"/>
</dbReference>
<feature type="transmembrane region" description="Helical" evidence="6">
    <location>
        <begin position="440"/>
        <end position="461"/>
    </location>
</feature>
<keyword evidence="6" id="KW-1278">Translocase</keyword>
<evidence type="ECO:0000256" key="6">
    <source>
        <dbReference type="HAMAP-Rule" id="MF_00445"/>
    </source>
</evidence>
<comment type="similarity">
    <text evidence="6">Belongs to the complex I subunit 2 family.</text>
</comment>
<dbReference type="InterPro" id="IPR001750">
    <property type="entry name" value="ND/Mrp_TM"/>
</dbReference>
<dbReference type="PATRIC" id="fig|70996.4.peg.5053"/>
<dbReference type="Pfam" id="PF00361">
    <property type="entry name" value="Proton_antipo_M"/>
    <property type="match status" value="1"/>
</dbReference>
<comment type="caution">
    <text evidence="9">The sequence shown here is derived from an EMBL/GenBank/DDBJ whole genome shotgun (WGS) entry which is preliminary data.</text>
</comment>
<dbReference type="HAMAP" id="MF_00445">
    <property type="entry name" value="NDH1_NuoN_1"/>
    <property type="match status" value="1"/>
</dbReference>
<evidence type="ECO:0000313" key="9">
    <source>
        <dbReference type="EMBL" id="KPL80379.1"/>
    </source>
</evidence>
<evidence type="ECO:0000256" key="5">
    <source>
        <dbReference type="ARBA" id="ARBA00023136"/>
    </source>
</evidence>
<comment type="catalytic activity">
    <reaction evidence="6">
        <text>a quinone + NADH + 5 H(+)(in) = a quinol + NAD(+) + 4 H(+)(out)</text>
        <dbReference type="Rhea" id="RHEA:57888"/>
        <dbReference type="ChEBI" id="CHEBI:15378"/>
        <dbReference type="ChEBI" id="CHEBI:24646"/>
        <dbReference type="ChEBI" id="CHEBI:57540"/>
        <dbReference type="ChEBI" id="CHEBI:57945"/>
        <dbReference type="ChEBI" id="CHEBI:132124"/>
    </reaction>
</comment>
<gene>
    <name evidence="6" type="primary">nuoN</name>
    <name evidence="9" type="ORF">SE18_24655</name>
</gene>
<comment type="subcellular location">
    <subcellularLocation>
        <location evidence="6">Cell membrane</location>
        <topology evidence="6">Multi-pass membrane protein</topology>
    </subcellularLocation>
    <subcellularLocation>
        <location evidence="1">Endomembrane system</location>
        <topology evidence="1">Multi-pass membrane protein</topology>
    </subcellularLocation>
    <subcellularLocation>
        <location evidence="7">Membrane</location>
        <topology evidence="7">Multi-pass membrane protein</topology>
    </subcellularLocation>
</comment>
<keyword evidence="6" id="KW-0874">Quinone</keyword>
<organism evidence="9 10">
    <name type="scientific">Herpetosiphon geysericola</name>
    <dbReference type="NCBI Taxonomy" id="70996"/>
    <lineage>
        <taxon>Bacteria</taxon>
        <taxon>Bacillati</taxon>
        <taxon>Chloroflexota</taxon>
        <taxon>Chloroflexia</taxon>
        <taxon>Herpetosiphonales</taxon>
        <taxon>Herpetosiphonaceae</taxon>
        <taxon>Herpetosiphon</taxon>
    </lineage>
</organism>
<reference evidence="9 10" key="1">
    <citation type="submission" date="2015-07" db="EMBL/GenBank/DDBJ databases">
        <title>Whole genome sequence of Herpetosiphon geysericola DSM 7119.</title>
        <authorList>
            <person name="Hemp J."/>
            <person name="Ward L.M."/>
            <person name="Pace L.A."/>
            <person name="Fischer W.W."/>
        </authorList>
    </citation>
    <scope>NUCLEOTIDE SEQUENCE [LARGE SCALE GENOMIC DNA]</scope>
    <source>
        <strain evidence="9 10">DSM 7119</strain>
    </source>
</reference>
<feature type="transmembrane region" description="Helical" evidence="6">
    <location>
        <begin position="116"/>
        <end position="135"/>
    </location>
</feature>
<keyword evidence="6" id="KW-0830">Ubiquinone</keyword>
<dbReference type="GO" id="GO:0042773">
    <property type="term" value="P:ATP synthesis coupled electron transport"/>
    <property type="evidence" value="ECO:0007669"/>
    <property type="project" value="InterPro"/>
</dbReference>
<feature type="transmembrane region" description="Helical" evidence="6">
    <location>
        <begin position="195"/>
        <end position="219"/>
    </location>
</feature>
<proteinExistence type="inferred from homology"/>
<feature type="transmembrane region" description="Helical" evidence="6">
    <location>
        <begin position="359"/>
        <end position="378"/>
    </location>
</feature>